<dbReference type="CDD" id="cd09917">
    <property type="entry name" value="F-box_SF"/>
    <property type="match status" value="1"/>
</dbReference>
<name>A0ABD1RGP4_9LAMI</name>
<accession>A0ABD1RGP4</accession>
<evidence type="ECO:0000313" key="3">
    <source>
        <dbReference type="Proteomes" id="UP001604336"/>
    </source>
</evidence>
<dbReference type="Proteomes" id="UP001604336">
    <property type="component" value="Unassembled WGS sequence"/>
</dbReference>
<dbReference type="EMBL" id="JBFOLK010000009">
    <property type="protein sequence ID" value="KAL2487151.1"/>
    <property type="molecule type" value="Genomic_DNA"/>
</dbReference>
<dbReference type="InterPro" id="IPR036047">
    <property type="entry name" value="F-box-like_dom_sf"/>
</dbReference>
<evidence type="ECO:0000313" key="2">
    <source>
        <dbReference type="EMBL" id="KAL2487151.1"/>
    </source>
</evidence>
<dbReference type="SUPFAM" id="SSF81383">
    <property type="entry name" value="F-box domain"/>
    <property type="match status" value="1"/>
</dbReference>
<protein>
    <submittedName>
        <fullName evidence="2">F-box/LRR-repeat protein</fullName>
    </submittedName>
</protein>
<dbReference type="InterPro" id="IPR001810">
    <property type="entry name" value="F-box_dom"/>
</dbReference>
<reference evidence="3" key="1">
    <citation type="submission" date="2024-07" db="EMBL/GenBank/DDBJ databases">
        <title>Two chromosome-level genome assemblies of Korean endemic species Abeliophyllum distichum and Forsythia ovata (Oleaceae).</title>
        <authorList>
            <person name="Jang H."/>
        </authorList>
    </citation>
    <scope>NUCLEOTIDE SEQUENCE [LARGE SCALE GENOMIC DNA]</scope>
</reference>
<feature type="domain" description="F-box" evidence="1">
    <location>
        <begin position="4"/>
        <end position="45"/>
    </location>
</feature>
<sequence length="144" mass="16859">MEYLPVEVVGHILSRLQAARDVVIASATCQKWREARRKHLCALNFDCNDWDRYRHLPIRELEILITRTIFQTSGLQSLSLYMDGNVNNFSAALVIAWLMYTRETLRELHYALRTDPLYQHSRNMWLAGARSFGIGIQYYYMGLS</sequence>
<dbReference type="Pfam" id="PF12937">
    <property type="entry name" value="F-box-like"/>
    <property type="match status" value="1"/>
</dbReference>
<gene>
    <name evidence="2" type="ORF">Adt_31907</name>
</gene>
<proteinExistence type="predicted"/>
<dbReference type="SMART" id="SM00256">
    <property type="entry name" value="FBOX"/>
    <property type="match status" value="1"/>
</dbReference>
<dbReference type="AlphaFoldDB" id="A0ABD1RGP4"/>
<keyword evidence="3" id="KW-1185">Reference proteome</keyword>
<comment type="caution">
    <text evidence="2">The sequence shown here is derived from an EMBL/GenBank/DDBJ whole genome shotgun (WGS) entry which is preliminary data.</text>
</comment>
<organism evidence="2 3">
    <name type="scientific">Abeliophyllum distichum</name>
    <dbReference type="NCBI Taxonomy" id="126358"/>
    <lineage>
        <taxon>Eukaryota</taxon>
        <taxon>Viridiplantae</taxon>
        <taxon>Streptophyta</taxon>
        <taxon>Embryophyta</taxon>
        <taxon>Tracheophyta</taxon>
        <taxon>Spermatophyta</taxon>
        <taxon>Magnoliopsida</taxon>
        <taxon>eudicotyledons</taxon>
        <taxon>Gunneridae</taxon>
        <taxon>Pentapetalae</taxon>
        <taxon>asterids</taxon>
        <taxon>lamiids</taxon>
        <taxon>Lamiales</taxon>
        <taxon>Oleaceae</taxon>
        <taxon>Forsythieae</taxon>
        <taxon>Abeliophyllum</taxon>
    </lineage>
</organism>
<dbReference type="Gene3D" id="1.20.1280.50">
    <property type="match status" value="1"/>
</dbReference>
<evidence type="ECO:0000259" key="1">
    <source>
        <dbReference type="SMART" id="SM00256"/>
    </source>
</evidence>